<dbReference type="AlphaFoldDB" id="A0A1Y6ETK6"/>
<evidence type="ECO:0000313" key="8">
    <source>
        <dbReference type="Proteomes" id="UP000194450"/>
    </source>
</evidence>
<dbReference type="GO" id="GO:0009055">
    <property type="term" value="F:electron transfer activity"/>
    <property type="evidence" value="ECO:0007669"/>
    <property type="project" value="InterPro"/>
</dbReference>
<sequence length="210" mass="22579">MSMSNQHITLLILYYSRHGSTRALADAIAEGATAAGAEVLLRTVADSTRDQEADTAKQPKSDRDIQVSLEDLKNCDALALGSPTRFGHMASSLHAFFETTSTQWLQGSLTDKPAAVFTSSSSLHGGQESTLLSMALPLLHHGMILVGIPYAEPAVHQTRTGGGPYGASHLSQHQETSLSEHEQQCAEALGRRLVTTASRLKKEQNLGKHH</sequence>
<evidence type="ECO:0000256" key="1">
    <source>
        <dbReference type="ARBA" id="ARBA00001917"/>
    </source>
</evidence>
<name>A0A1Y6ETK6_9GAMM</name>
<dbReference type="InterPro" id="IPR001226">
    <property type="entry name" value="Flavodoxin_CS"/>
</dbReference>
<comment type="similarity">
    <text evidence="2">Belongs to the WrbA family.</text>
</comment>
<evidence type="ECO:0000256" key="5">
    <source>
        <dbReference type="SAM" id="MobiDB-lite"/>
    </source>
</evidence>
<evidence type="ECO:0000256" key="3">
    <source>
        <dbReference type="ARBA" id="ARBA00022630"/>
    </source>
</evidence>
<keyword evidence="4" id="KW-0288">FMN</keyword>
<evidence type="ECO:0000313" key="7">
    <source>
        <dbReference type="EMBL" id="SMQ66055.1"/>
    </source>
</evidence>
<evidence type="ECO:0000256" key="4">
    <source>
        <dbReference type="ARBA" id="ARBA00022643"/>
    </source>
</evidence>
<dbReference type="PANTHER" id="PTHR30546">
    <property type="entry name" value="FLAVODOXIN-RELATED PROTEIN WRBA-RELATED"/>
    <property type="match status" value="1"/>
</dbReference>
<keyword evidence="3" id="KW-0285">Flavoprotein</keyword>
<evidence type="ECO:0000259" key="6">
    <source>
        <dbReference type="PROSITE" id="PS50902"/>
    </source>
</evidence>
<dbReference type="EMBL" id="FXWH01000001">
    <property type="protein sequence ID" value="SMQ66055.1"/>
    <property type="molecule type" value="Genomic_DNA"/>
</dbReference>
<organism evidence="7 8">
    <name type="scientific">Pseudidiomarina planktonica</name>
    <dbReference type="NCBI Taxonomy" id="1323738"/>
    <lineage>
        <taxon>Bacteria</taxon>
        <taxon>Pseudomonadati</taxon>
        <taxon>Pseudomonadota</taxon>
        <taxon>Gammaproteobacteria</taxon>
        <taxon>Alteromonadales</taxon>
        <taxon>Idiomarinaceae</taxon>
        <taxon>Pseudidiomarina</taxon>
    </lineage>
</organism>
<dbReference type="FunFam" id="3.40.50.360:FF:000001">
    <property type="entry name" value="NAD(P)H dehydrogenase (Quinone) FQR1-like"/>
    <property type="match status" value="1"/>
</dbReference>
<dbReference type="GO" id="GO:0003955">
    <property type="term" value="F:NAD(P)H dehydrogenase (quinone) activity"/>
    <property type="evidence" value="ECO:0007669"/>
    <property type="project" value="InterPro"/>
</dbReference>
<gene>
    <name evidence="7" type="ORF">SAMN06297229_1428</name>
</gene>
<comment type="cofactor">
    <cofactor evidence="1">
        <name>FMN</name>
        <dbReference type="ChEBI" id="CHEBI:58210"/>
    </cofactor>
</comment>
<dbReference type="Proteomes" id="UP000194450">
    <property type="component" value="Unassembled WGS sequence"/>
</dbReference>
<dbReference type="InterPro" id="IPR008254">
    <property type="entry name" value="Flavodoxin/NO_synth"/>
</dbReference>
<dbReference type="SUPFAM" id="SSF52218">
    <property type="entry name" value="Flavoproteins"/>
    <property type="match status" value="1"/>
</dbReference>
<evidence type="ECO:0000256" key="2">
    <source>
        <dbReference type="ARBA" id="ARBA00006961"/>
    </source>
</evidence>
<protein>
    <submittedName>
        <fullName evidence="7">NAD(P)H dehydrogenase (Quinone)</fullName>
    </submittedName>
</protein>
<dbReference type="InterPro" id="IPR029039">
    <property type="entry name" value="Flavoprotein-like_sf"/>
</dbReference>
<feature type="domain" description="Flavodoxin-like" evidence="6">
    <location>
        <begin position="10"/>
        <end position="193"/>
    </location>
</feature>
<dbReference type="GO" id="GO:0010181">
    <property type="term" value="F:FMN binding"/>
    <property type="evidence" value="ECO:0007669"/>
    <property type="project" value="InterPro"/>
</dbReference>
<keyword evidence="8" id="KW-1185">Reference proteome</keyword>
<dbReference type="InterPro" id="IPR005025">
    <property type="entry name" value="FMN_Rdtase-like_dom"/>
</dbReference>
<feature type="region of interest" description="Disordered" evidence="5">
    <location>
        <begin position="159"/>
        <end position="181"/>
    </location>
</feature>
<dbReference type="NCBIfam" id="TIGR01755">
    <property type="entry name" value="flav_wrbA"/>
    <property type="match status" value="1"/>
</dbReference>
<dbReference type="GO" id="GO:0016020">
    <property type="term" value="C:membrane"/>
    <property type="evidence" value="ECO:0007669"/>
    <property type="project" value="TreeGrafter"/>
</dbReference>
<dbReference type="Gene3D" id="3.40.50.360">
    <property type="match status" value="1"/>
</dbReference>
<dbReference type="NCBIfam" id="NF002999">
    <property type="entry name" value="PRK03767.1"/>
    <property type="match status" value="1"/>
</dbReference>
<dbReference type="Pfam" id="PF03358">
    <property type="entry name" value="FMN_red"/>
    <property type="match status" value="1"/>
</dbReference>
<dbReference type="PANTHER" id="PTHR30546:SF23">
    <property type="entry name" value="FLAVOPROTEIN-LIKE PROTEIN YCP4-RELATED"/>
    <property type="match status" value="1"/>
</dbReference>
<accession>A0A1Y6ETK6</accession>
<dbReference type="PROSITE" id="PS00201">
    <property type="entry name" value="FLAVODOXIN"/>
    <property type="match status" value="1"/>
</dbReference>
<proteinExistence type="inferred from homology"/>
<dbReference type="PROSITE" id="PS50902">
    <property type="entry name" value="FLAVODOXIN_LIKE"/>
    <property type="match status" value="1"/>
</dbReference>
<reference evidence="8" key="1">
    <citation type="submission" date="2017-04" db="EMBL/GenBank/DDBJ databases">
        <authorList>
            <person name="Varghese N."/>
            <person name="Submissions S."/>
        </authorList>
    </citation>
    <scope>NUCLEOTIDE SEQUENCE [LARGE SCALE GENOMIC DNA]</scope>
</reference>
<dbReference type="InterPro" id="IPR010089">
    <property type="entry name" value="Flavoprotein_WrbA-like"/>
</dbReference>